<feature type="compositionally biased region" description="Basic and acidic residues" evidence="1">
    <location>
        <begin position="53"/>
        <end position="62"/>
    </location>
</feature>
<protein>
    <submittedName>
        <fullName evidence="2">Uncharacterized protein</fullName>
    </submittedName>
</protein>
<proteinExistence type="predicted"/>
<comment type="caution">
    <text evidence="2">The sequence shown here is derived from an EMBL/GenBank/DDBJ whole genome shotgun (WGS) entry which is preliminary data.</text>
</comment>
<evidence type="ECO:0000256" key="1">
    <source>
        <dbReference type="SAM" id="MobiDB-lite"/>
    </source>
</evidence>
<reference evidence="2 3" key="1">
    <citation type="submission" date="2019-02" db="EMBL/GenBank/DDBJ databases">
        <title>Genomic Encyclopedia of Type Strains, Phase IV (KMG-IV): sequencing the most valuable type-strain genomes for metagenomic binning, comparative biology and taxonomic classification.</title>
        <authorList>
            <person name="Goeker M."/>
        </authorList>
    </citation>
    <scope>NUCLEOTIDE SEQUENCE [LARGE SCALE GENOMIC DNA]</scope>
    <source>
        <strain evidence="2 3">DSM 101727</strain>
    </source>
</reference>
<dbReference type="EMBL" id="SGWQ01000004">
    <property type="protein sequence ID" value="RZS39087.1"/>
    <property type="molecule type" value="Genomic_DNA"/>
</dbReference>
<organism evidence="2 3">
    <name type="scientific">Herbihabitans rhizosphaerae</name>
    <dbReference type="NCBI Taxonomy" id="1872711"/>
    <lineage>
        <taxon>Bacteria</taxon>
        <taxon>Bacillati</taxon>
        <taxon>Actinomycetota</taxon>
        <taxon>Actinomycetes</taxon>
        <taxon>Pseudonocardiales</taxon>
        <taxon>Pseudonocardiaceae</taxon>
        <taxon>Herbihabitans</taxon>
    </lineage>
</organism>
<sequence length="389" mass="42140">MRPVALSRGAVALVEPCGDLLGAQGKLGGDLGGVDVRAVPADHDAGLGLGGQPKRERPRRGELHLDQRRRRLLERCQMPLHEFDGTRGVAGAGAELHVRRDRAQLPPLGAQPAIGAPVRLRGLGEPAGAHVGQQQVGQDRLRLLDTRHLTGEHRHRQRDGVLVAPPPGQVAHLRRRLAPDAVRHPVTRRRAPQPVVLGGRVLVADVLRHDHPVLVHGVHAVAGQPVPALHVVEHGHRLVQRNLGELRQRVDDPLEAPHQLVVVVRVGLAAVVHREAPGEGHERLARLAAHHVRVGRQDPRRVLDRGVRLRVGATDDRLHRGDLAAPVRHPPCFAEPLLQRDVIDHECPPQVRPTPAGRGTSGSAARRRPAGSGDSPVAAPGRRAPRRPR</sequence>
<dbReference type="Proteomes" id="UP000294257">
    <property type="component" value="Unassembled WGS sequence"/>
</dbReference>
<gene>
    <name evidence="2" type="ORF">EV193_104298</name>
</gene>
<feature type="region of interest" description="Disordered" evidence="1">
    <location>
        <begin position="345"/>
        <end position="389"/>
    </location>
</feature>
<accession>A0A4Q7KRI8</accession>
<evidence type="ECO:0000313" key="2">
    <source>
        <dbReference type="EMBL" id="RZS39087.1"/>
    </source>
</evidence>
<name>A0A4Q7KRI8_9PSEU</name>
<feature type="region of interest" description="Disordered" evidence="1">
    <location>
        <begin position="43"/>
        <end position="62"/>
    </location>
</feature>
<keyword evidence="3" id="KW-1185">Reference proteome</keyword>
<feature type="compositionally biased region" description="Low complexity" evidence="1">
    <location>
        <begin position="354"/>
        <end position="382"/>
    </location>
</feature>
<dbReference type="AlphaFoldDB" id="A0A4Q7KRI8"/>
<evidence type="ECO:0000313" key="3">
    <source>
        <dbReference type="Proteomes" id="UP000294257"/>
    </source>
</evidence>